<dbReference type="Proteomes" id="UP000199350">
    <property type="component" value="Chromosome I"/>
</dbReference>
<dbReference type="InterPro" id="IPR002109">
    <property type="entry name" value="Glutaredoxin"/>
</dbReference>
<evidence type="ECO:0000313" key="2">
    <source>
        <dbReference type="EMBL" id="SDL59306.1"/>
    </source>
</evidence>
<organism evidence="2 3">
    <name type="scientific">Corynebacterium mycetoides</name>
    <dbReference type="NCBI Taxonomy" id="38302"/>
    <lineage>
        <taxon>Bacteria</taxon>
        <taxon>Bacillati</taxon>
        <taxon>Actinomycetota</taxon>
        <taxon>Actinomycetes</taxon>
        <taxon>Mycobacteriales</taxon>
        <taxon>Corynebacteriaceae</taxon>
        <taxon>Corynebacterium</taxon>
    </lineage>
</organism>
<name>A0A1G9LBT8_9CORY</name>
<dbReference type="SUPFAM" id="SSF52833">
    <property type="entry name" value="Thioredoxin-like"/>
    <property type="match status" value="1"/>
</dbReference>
<proteinExistence type="predicted"/>
<dbReference type="InterPro" id="IPR036249">
    <property type="entry name" value="Thioredoxin-like_sf"/>
</dbReference>
<dbReference type="NCBIfam" id="TIGR02200">
    <property type="entry name" value="GlrX_actino"/>
    <property type="match status" value="1"/>
</dbReference>
<dbReference type="RefSeq" id="WP_231908469.1">
    <property type="nucleotide sequence ID" value="NZ_LT629700.1"/>
</dbReference>
<dbReference type="Pfam" id="PF00462">
    <property type="entry name" value="Glutaredoxin"/>
    <property type="match status" value="1"/>
</dbReference>
<dbReference type="AlphaFoldDB" id="A0A1G9LBT8"/>
<dbReference type="Gene3D" id="3.40.30.10">
    <property type="entry name" value="Glutaredoxin"/>
    <property type="match status" value="1"/>
</dbReference>
<dbReference type="STRING" id="38302.SAMN04488535_0094"/>
<reference evidence="3" key="1">
    <citation type="submission" date="2016-10" db="EMBL/GenBank/DDBJ databases">
        <authorList>
            <person name="Varghese N."/>
            <person name="Submissions S."/>
        </authorList>
    </citation>
    <scope>NUCLEOTIDE SEQUENCE [LARGE SCALE GENOMIC DNA]</scope>
    <source>
        <strain evidence="3">DSM 20632</strain>
    </source>
</reference>
<gene>
    <name evidence="2" type="ORF">SAMN04488535_0094</name>
</gene>
<protein>
    <submittedName>
        <fullName evidence="2">Mycoredoxin</fullName>
    </submittedName>
</protein>
<dbReference type="PROSITE" id="PS51354">
    <property type="entry name" value="GLUTAREDOXIN_2"/>
    <property type="match status" value="1"/>
</dbReference>
<keyword evidence="3" id="KW-1185">Reference proteome</keyword>
<feature type="domain" description="Glutaredoxin" evidence="1">
    <location>
        <begin position="5"/>
        <end position="67"/>
    </location>
</feature>
<dbReference type="InterPro" id="IPR011915">
    <property type="entry name" value="GlrX_actino"/>
</dbReference>
<sequence>MSAPVTIYATGWCPFCRSLLAGLKRTDVEYEVVDVDDPAHAAESDWVASVNNGNRIVPTVKFADGTHATNPGVGAVVKKYHAMR</sequence>
<dbReference type="CDD" id="cd02976">
    <property type="entry name" value="NrdH"/>
    <property type="match status" value="1"/>
</dbReference>
<evidence type="ECO:0000259" key="1">
    <source>
        <dbReference type="Pfam" id="PF00462"/>
    </source>
</evidence>
<evidence type="ECO:0000313" key="3">
    <source>
        <dbReference type="Proteomes" id="UP000199350"/>
    </source>
</evidence>
<dbReference type="EMBL" id="LT629700">
    <property type="protein sequence ID" value="SDL59306.1"/>
    <property type="molecule type" value="Genomic_DNA"/>
</dbReference>
<accession>A0A1G9LBT8</accession>